<gene>
    <name evidence="1" type="ORF">CTEN210_00435</name>
</gene>
<organism evidence="1 2">
    <name type="scientific">Chaetoceros tenuissimus</name>
    <dbReference type="NCBI Taxonomy" id="426638"/>
    <lineage>
        <taxon>Eukaryota</taxon>
        <taxon>Sar</taxon>
        <taxon>Stramenopiles</taxon>
        <taxon>Ochrophyta</taxon>
        <taxon>Bacillariophyta</taxon>
        <taxon>Coscinodiscophyceae</taxon>
        <taxon>Chaetocerotophycidae</taxon>
        <taxon>Chaetocerotales</taxon>
        <taxon>Chaetocerotaceae</taxon>
        <taxon>Chaetoceros</taxon>
    </lineage>
</organism>
<evidence type="ECO:0000313" key="1">
    <source>
        <dbReference type="EMBL" id="GFH43961.1"/>
    </source>
</evidence>
<dbReference type="Proteomes" id="UP001054902">
    <property type="component" value="Unassembled WGS sequence"/>
</dbReference>
<accession>A0AAD3CDU5</accession>
<reference evidence="1 2" key="1">
    <citation type="journal article" date="2021" name="Sci. Rep.">
        <title>The genome of the diatom Chaetoceros tenuissimus carries an ancient integrated fragment of an extant virus.</title>
        <authorList>
            <person name="Hongo Y."/>
            <person name="Kimura K."/>
            <person name="Takaki Y."/>
            <person name="Yoshida Y."/>
            <person name="Baba S."/>
            <person name="Kobayashi G."/>
            <person name="Nagasaki K."/>
            <person name="Hano T."/>
            <person name="Tomaru Y."/>
        </authorList>
    </citation>
    <scope>NUCLEOTIDE SEQUENCE [LARGE SCALE GENOMIC DNA]</scope>
    <source>
        <strain evidence="1 2">NIES-3715</strain>
    </source>
</reference>
<evidence type="ECO:0000313" key="2">
    <source>
        <dbReference type="Proteomes" id="UP001054902"/>
    </source>
</evidence>
<protein>
    <submittedName>
        <fullName evidence="1">Uncharacterized protein</fullName>
    </submittedName>
</protein>
<keyword evidence="2" id="KW-1185">Reference proteome</keyword>
<dbReference type="EMBL" id="BLLK01000019">
    <property type="protein sequence ID" value="GFH43961.1"/>
    <property type="molecule type" value="Genomic_DNA"/>
</dbReference>
<sequence>MDISKFQSNLDFIKSLYFHEEWKDENCRDTILEVLEEANKKIENAFGKSMHRLGKYKPSEEAVEKLVKKFPSTISYEVRCGRLPIQTAADYDDNAVYDCAGSAPKYVPLLAKEGLKYQVGGEEARGGLLLFDPVYEESTLQVLCYNESDETEASRLATLKELRKLGLFVKKDIVEHTLLYNSLCNEKHVIFDYLVEWDSNSLLTSRDEDKPLIFTVCRHTITHLLKAGFKYHPDTGGLLFVEHDNGIRALDFVLKAMGREDFVGTLQNILSPTKDYAILHHVLPKASKHREIFTNKFPWAGSLKDHNGRSLHQVLLAAGPKVMNEYGLLFATLTDEQIQEKDPISTLFPFAAMAVGEHADLEKCFYLLRRHPSVLDKRSRANASVSRRRKKQKVSK</sequence>
<name>A0AAD3CDU5_9STRA</name>
<comment type="caution">
    <text evidence="1">The sequence shown here is derived from an EMBL/GenBank/DDBJ whole genome shotgun (WGS) entry which is preliminary data.</text>
</comment>
<dbReference type="AlphaFoldDB" id="A0AAD3CDU5"/>
<proteinExistence type="predicted"/>